<gene>
    <name evidence="4" type="ORF">PCANC_13847</name>
    <name evidence="5" type="ORF">PCASD_01372</name>
    <name evidence="3" type="ORF">PCASD_06162</name>
</gene>
<feature type="compositionally biased region" description="Low complexity" evidence="1">
    <location>
        <begin position="100"/>
        <end position="112"/>
    </location>
</feature>
<evidence type="ECO:0000256" key="2">
    <source>
        <dbReference type="SAM" id="Phobius"/>
    </source>
</evidence>
<feature type="region of interest" description="Disordered" evidence="1">
    <location>
        <begin position="65"/>
        <end position="121"/>
    </location>
</feature>
<organism evidence="4 6">
    <name type="scientific">Puccinia coronata f. sp. avenae</name>
    <dbReference type="NCBI Taxonomy" id="200324"/>
    <lineage>
        <taxon>Eukaryota</taxon>
        <taxon>Fungi</taxon>
        <taxon>Dikarya</taxon>
        <taxon>Basidiomycota</taxon>
        <taxon>Pucciniomycotina</taxon>
        <taxon>Pucciniomycetes</taxon>
        <taxon>Pucciniales</taxon>
        <taxon>Pucciniaceae</taxon>
        <taxon>Puccinia</taxon>
    </lineage>
</organism>
<dbReference type="Proteomes" id="UP000235388">
    <property type="component" value="Unassembled WGS sequence"/>
</dbReference>
<evidence type="ECO:0000313" key="7">
    <source>
        <dbReference type="Proteomes" id="UP000235392"/>
    </source>
</evidence>
<proteinExistence type="predicted"/>
<evidence type="ECO:0000313" key="4">
    <source>
        <dbReference type="EMBL" id="PLW40917.1"/>
    </source>
</evidence>
<comment type="caution">
    <text evidence="4">The sequence shown here is derived from an EMBL/GenBank/DDBJ whole genome shotgun (WGS) entry which is preliminary data.</text>
</comment>
<keyword evidence="6" id="KW-1185">Reference proteome</keyword>
<evidence type="ECO:0000256" key="1">
    <source>
        <dbReference type="SAM" id="MobiDB-lite"/>
    </source>
</evidence>
<dbReference type="AlphaFoldDB" id="A0A2N5UTF6"/>
<name>A0A2N5UTF6_9BASI</name>
<protein>
    <submittedName>
        <fullName evidence="4">Uncharacterized protein</fullName>
    </submittedName>
</protein>
<keyword evidence="2" id="KW-1133">Transmembrane helix</keyword>
<dbReference type="EMBL" id="PGCI01000606">
    <property type="protein sequence ID" value="PLW24615.1"/>
    <property type="molecule type" value="Genomic_DNA"/>
</dbReference>
<keyword evidence="2" id="KW-0472">Membrane</keyword>
<dbReference type="EMBL" id="PGCI01000010">
    <property type="protein sequence ID" value="PLW50533.1"/>
    <property type="molecule type" value="Genomic_DNA"/>
</dbReference>
<dbReference type="Proteomes" id="UP000235392">
    <property type="component" value="Unassembled WGS sequence"/>
</dbReference>
<accession>A0A2N5UTF6</accession>
<dbReference type="OrthoDB" id="3260758at2759"/>
<sequence>MHTSMIPIYLVIAIPILITIYYIQRSRKEKQLKLKQGIGRGVAGFQTGVRRVAIPADIMERIRRGEQVSGEEITRAQQRMNNNTQSGSNTNKIVDQQWIPSSSTSSSPNSNNAKKIKQRKK</sequence>
<feature type="compositionally biased region" description="Polar residues" evidence="1">
    <location>
        <begin position="75"/>
        <end position="94"/>
    </location>
</feature>
<evidence type="ECO:0000313" key="5">
    <source>
        <dbReference type="EMBL" id="PLW50533.1"/>
    </source>
</evidence>
<feature type="transmembrane region" description="Helical" evidence="2">
    <location>
        <begin position="6"/>
        <end position="23"/>
    </location>
</feature>
<reference evidence="6 7" key="1">
    <citation type="submission" date="2017-11" db="EMBL/GenBank/DDBJ databases">
        <title>De novo assembly and phasing of dikaryotic genomes from two isolates of Puccinia coronata f. sp. avenae, the causal agent of oat crown rust.</title>
        <authorList>
            <person name="Miller M.E."/>
            <person name="Zhang Y."/>
            <person name="Omidvar V."/>
            <person name="Sperschneider J."/>
            <person name="Schwessinger B."/>
            <person name="Raley C."/>
            <person name="Palmer J.M."/>
            <person name="Garnica D."/>
            <person name="Upadhyaya N."/>
            <person name="Rathjen J."/>
            <person name="Taylor J.M."/>
            <person name="Park R.F."/>
            <person name="Dodds P.N."/>
            <person name="Hirsch C.D."/>
            <person name="Kianian S.F."/>
            <person name="Figueroa M."/>
        </authorList>
    </citation>
    <scope>NUCLEOTIDE SEQUENCE [LARGE SCALE GENOMIC DNA]</scope>
    <source>
        <strain evidence="4">12NC29</strain>
        <strain evidence="3">12SD80</strain>
    </source>
</reference>
<keyword evidence="2" id="KW-0812">Transmembrane</keyword>
<evidence type="ECO:0000313" key="3">
    <source>
        <dbReference type="EMBL" id="PLW24615.1"/>
    </source>
</evidence>
<dbReference type="EMBL" id="PGCJ01000175">
    <property type="protein sequence ID" value="PLW40917.1"/>
    <property type="molecule type" value="Genomic_DNA"/>
</dbReference>
<evidence type="ECO:0000313" key="6">
    <source>
        <dbReference type="Proteomes" id="UP000235388"/>
    </source>
</evidence>
<dbReference type="STRING" id="200324.A0A2N5UTF6"/>